<keyword evidence="3" id="KW-1185">Reference proteome</keyword>
<dbReference type="SUPFAM" id="SSF89447">
    <property type="entry name" value="AbrB/MazE/MraZ-like"/>
    <property type="match status" value="1"/>
</dbReference>
<dbReference type="AlphaFoldDB" id="K0IFJ4"/>
<dbReference type="InterPro" id="IPR037914">
    <property type="entry name" value="SpoVT-AbrB_sf"/>
</dbReference>
<gene>
    <name evidence="2" type="ordered locus">Ngar_c06600</name>
</gene>
<organism evidence="2 3">
    <name type="scientific">Nitrososphaera gargensis (strain Ga9.2)</name>
    <dbReference type="NCBI Taxonomy" id="1237085"/>
    <lineage>
        <taxon>Archaea</taxon>
        <taxon>Nitrososphaerota</taxon>
        <taxon>Nitrososphaeria</taxon>
        <taxon>Nitrososphaerales</taxon>
        <taxon>Nitrososphaeraceae</taxon>
        <taxon>Nitrososphaera</taxon>
    </lineage>
</organism>
<accession>K0IFJ4</accession>
<dbReference type="InParanoid" id="K0IFJ4"/>
<reference evidence="2 3" key="1">
    <citation type="journal article" date="2012" name="Environ. Microbiol.">
        <title>The genome of the ammonia-oxidizing Candidatus Nitrososphaera gargensis: insights into metabolic versatility and environmental adaptations.</title>
        <authorList>
            <person name="Spang A."/>
            <person name="Poehlein A."/>
            <person name="Offre P."/>
            <person name="Zumbragel S."/>
            <person name="Haider S."/>
            <person name="Rychlik N."/>
            <person name="Nowka B."/>
            <person name="Schmeisser C."/>
            <person name="Lebedeva E.V."/>
            <person name="Rattei T."/>
            <person name="Bohm C."/>
            <person name="Schmid M."/>
            <person name="Galushko A."/>
            <person name="Hatzenpichler R."/>
            <person name="Weinmaier T."/>
            <person name="Daniel R."/>
            <person name="Schleper C."/>
            <person name="Spieck E."/>
            <person name="Streit W."/>
            <person name="Wagner M."/>
        </authorList>
    </citation>
    <scope>NUCLEOTIDE SEQUENCE [LARGE SCALE GENOMIC DNA]</scope>
    <source>
        <strain evidence="3">Ga9.2</strain>
    </source>
</reference>
<dbReference type="KEGG" id="nga:Ngar_c06600"/>
<evidence type="ECO:0000313" key="3">
    <source>
        <dbReference type="Proteomes" id="UP000008037"/>
    </source>
</evidence>
<dbReference type="GO" id="GO:0003677">
    <property type="term" value="F:DNA binding"/>
    <property type="evidence" value="ECO:0007669"/>
    <property type="project" value="InterPro"/>
</dbReference>
<sequence>MHNVCVLPYGIPDDMDEVIITVTKNGQIIVPKKFREKHHIADRAIVVDTNQGVLIKPVPDPLAEIGSLKRLFKTSTSKKLLDEARSTEVSGKDRTST</sequence>
<dbReference type="HOGENOM" id="CLU_182718_0_0_2"/>
<dbReference type="SMART" id="SM00966">
    <property type="entry name" value="SpoVT_AbrB"/>
    <property type="match status" value="1"/>
</dbReference>
<feature type="domain" description="SpoVT-AbrB" evidence="1">
    <location>
        <begin position="20"/>
        <end position="63"/>
    </location>
</feature>
<dbReference type="BioCyc" id="CNIT1237085:G1324-658-MONOMER"/>
<proteinExistence type="predicted"/>
<name>K0IFJ4_NITGG</name>
<dbReference type="NCBIfam" id="TIGR01439">
    <property type="entry name" value="lp_hng_hel_AbrB"/>
    <property type="match status" value="1"/>
</dbReference>
<evidence type="ECO:0000259" key="1">
    <source>
        <dbReference type="SMART" id="SM00966"/>
    </source>
</evidence>
<evidence type="ECO:0000313" key="2">
    <source>
        <dbReference type="EMBL" id="AFU57603.1"/>
    </source>
</evidence>
<dbReference type="EMBL" id="CP002408">
    <property type="protein sequence ID" value="AFU57603.1"/>
    <property type="molecule type" value="Genomic_DNA"/>
</dbReference>
<dbReference type="InterPro" id="IPR007159">
    <property type="entry name" value="SpoVT-AbrB_dom"/>
</dbReference>
<protein>
    <recommendedName>
        <fullName evidence="1">SpoVT-AbrB domain-containing protein</fullName>
    </recommendedName>
</protein>
<dbReference type="Proteomes" id="UP000008037">
    <property type="component" value="Chromosome"/>
</dbReference>